<accession>A0A6C0LJ71</accession>
<dbReference type="AlphaFoldDB" id="A0A6C0LJ71"/>
<evidence type="ECO:0000313" key="1">
    <source>
        <dbReference type="EMBL" id="QHU29222.1"/>
    </source>
</evidence>
<proteinExistence type="predicted"/>
<name>A0A6C0LJ71_9ZZZZ</name>
<sequence length="301" mass="35219">MSSENDILQTNIRDSFILLIAEYNKHKNLHNGYDERYKLLELIMSLESRLKTTTEDSQDLSSLTKTDKGLKTIKTLEQKILEHASLKYQDTTEIYNRVVEIYDNSGGVLHVVYILYYNTDTTGNYLSYTIQKGSIIERVINIADLQDQTHINYTLNAFEDYVGNIPIDNLETEIIQYIKKDICDTPIVSTPTYTKVLTKDTECSIYYDNVKCKLVVNIPIDNSQIVQYIKKDIDDTPTLPIPIYTKVFTKDIECSIYYDNVKCNLLYVFDTKNTPQLYYTFNNEKRKYIIIALKYARRQWK</sequence>
<organism evidence="1">
    <name type="scientific">viral metagenome</name>
    <dbReference type="NCBI Taxonomy" id="1070528"/>
    <lineage>
        <taxon>unclassified sequences</taxon>
        <taxon>metagenomes</taxon>
        <taxon>organismal metagenomes</taxon>
    </lineage>
</organism>
<dbReference type="EMBL" id="MN740482">
    <property type="protein sequence ID" value="QHU29222.1"/>
    <property type="molecule type" value="Genomic_DNA"/>
</dbReference>
<reference evidence="1" key="1">
    <citation type="journal article" date="2020" name="Nature">
        <title>Giant virus diversity and host interactions through global metagenomics.</title>
        <authorList>
            <person name="Schulz F."/>
            <person name="Roux S."/>
            <person name="Paez-Espino D."/>
            <person name="Jungbluth S."/>
            <person name="Walsh D.A."/>
            <person name="Denef V.J."/>
            <person name="McMahon K.D."/>
            <person name="Konstantinidis K.T."/>
            <person name="Eloe-Fadrosh E.A."/>
            <person name="Kyrpides N.C."/>
            <person name="Woyke T."/>
        </authorList>
    </citation>
    <scope>NUCLEOTIDE SEQUENCE</scope>
    <source>
        <strain evidence="1">GVMAG-M-3300027804-47</strain>
    </source>
</reference>
<protein>
    <submittedName>
        <fullName evidence="1">Uncharacterized protein</fullName>
    </submittedName>
</protein>